<protein>
    <submittedName>
        <fullName evidence="2">Uncharacterized protein</fullName>
    </submittedName>
</protein>
<feature type="region of interest" description="Disordered" evidence="1">
    <location>
        <begin position="72"/>
        <end position="124"/>
    </location>
</feature>
<accession>A0A4U9CZ97</accession>
<sequence length="124" mass="13291">MGRRLVPVTLGIAVLGWLLSGLKEVGLHQRGIYERFGRPIAVLAPGLHAGLPWPFGRVVAVENGAVHELQLSDLTEAAQPDRQPDDVAEGRRRRAAGGCGIVATLRTSPRSSPAPPWTSRTSRS</sequence>
<dbReference type="Proteomes" id="UP000339249">
    <property type="component" value="Unassembled WGS sequence"/>
</dbReference>
<proteinExistence type="predicted"/>
<organism evidence="2 3">
    <name type="scientific">Raoultella terrigena</name>
    <name type="common">Klebsiella terrigena</name>
    <dbReference type="NCBI Taxonomy" id="577"/>
    <lineage>
        <taxon>Bacteria</taxon>
        <taxon>Pseudomonadati</taxon>
        <taxon>Pseudomonadota</taxon>
        <taxon>Gammaproteobacteria</taxon>
        <taxon>Enterobacterales</taxon>
        <taxon>Enterobacteriaceae</taxon>
        <taxon>Klebsiella/Raoultella group</taxon>
        <taxon>Raoultella</taxon>
    </lineage>
</organism>
<reference evidence="2 3" key="1">
    <citation type="submission" date="2019-04" db="EMBL/GenBank/DDBJ databases">
        <authorList>
            <consortium name="Pathogen Informatics"/>
        </authorList>
    </citation>
    <scope>NUCLEOTIDE SEQUENCE [LARGE SCALE GENOMIC DNA]</scope>
    <source>
        <strain evidence="2 3">NCTC9185</strain>
    </source>
</reference>
<name>A0A4U9CZ97_RAOTE</name>
<dbReference type="EMBL" id="CABDVU010000001">
    <property type="protein sequence ID" value="VTN10132.1"/>
    <property type="molecule type" value="Genomic_DNA"/>
</dbReference>
<evidence type="ECO:0000313" key="3">
    <source>
        <dbReference type="Proteomes" id="UP000339249"/>
    </source>
</evidence>
<gene>
    <name evidence="2" type="ORF">NCTC9185_02045</name>
</gene>
<dbReference type="AlphaFoldDB" id="A0A4U9CZ97"/>
<evidence type="ECO:0000256" key="1">
    <source>
        <dbReference type="SAM" id="MobiDB-lite"/>
    </source>
</evidence>
<evidence type="ECO:0000313" key="2">
    <source>
        <dbReference type="EMBL" id="VTN10132.1"/>
    </source>
</evidence>